<feature type="compositionally biased region" description="Basic and acidic residues" evidence="8">
    <location>
        <begin position="415"/>
        <end position="426"/>
    </location>
</feature>
<dbReference type="PIRSF" id="PIRSF005719">
    <property type="entry name" value="SMC"/>
    <property type="match status" value="1"/>
</dbReference>
<evidence type="ECO:0000256" key="5">
    <source>
        <dbReference type="ARBA" id="ARBA00023054"/>
    </source>
</evidence>
<keyword evidence="2 7" id="KW-0963">Cytoplasm</keyword>
<dbReference type="OrthoDB" id="9808768at2"/>
<gene>
    <name evidence="7" type="primary">smc</name>
    <name evidence="10" type="ORF">DLJ53_30205</name>
</gene>
<dbReference type="GO" id="GO:0005694">
    <property type="term" value="C:chromosome"/>
    <property type="evidence" value="ECO:0007669"/>
    <property type="project" value="InterPro"/>
</dbReference>
<evidence type="ECO:0000256" key="6">
    <source>
        <dbReference type="ARBA" id="ARBA00023125"/>
    </source>
</evidence>
<dbReference type="GO" id="GO:0005524">
    <property type="term" value="F:ATP binding"/>
    <property type="evidence" value="ECO:0007669"/>
    <property type="project" value="UniProtKB-UniRule"/>
</dbReference>
<dbReference type="GO" id="GO:0016887">
    <property type="term" value="F:ATP hydrolysis activity"/>
    <property type="evidence" value="ECO:0007669"/>
    <property type="project" value="InterPro"/>
</dbReference>
<keyword evidence="6 7" id="KW-0238">DNA-binding</keyword>
<feature type="compositionally biased region" description="Basic and acidic residues" evidence="8">
    <location>
        <begin position="359"/>
        <end position="369"/>
    </location>
</feature>
<comment type="similarity">
    <text evidence="7">Belongs to the SMC family.</text>
</comment>
<feature type="region of interest" description="Disordered" evidence="8">
    <location>
        <begin position="786"/>
        <end position="821"/>
    </location>
</feature>
<dbReference type="GO" id="GO:0005737">
    <property type="term" value="C:cytoplasm"/>
    <property type="evidence" value="ECO:0007669"/>
    <property type="project" value="UniProtKB-SubCell"/>
</dbReference>
<organism evidence="10 11">
    <name type="scientific">Acuticoccus sediminis</name>
    <dbReference type="NCBI Taxonomy" id="2184697"/>
    <lineage>
        <taxon>Bacteria</taxon>
        <taxon>Pseudomonadati</taxon>
        <taxon>Pseudomonadota</taxon>
        <taxon>Alphaproteobacteria</taxon>
        <taxon>Hyphomicrobiales</taxon>
        <taxon>Amorphaceae</taxon>
        <taxon>Acuticoccus</taxon>
    </lineage>
</organism>
<reference evidence="10 11" key="1">
    <citation type="submission" date="2018-05" db="EMBL/GenBank/DDBJ databases">
        <title>Acuticoccus sediminis sp. nov., isolated from deep-sea sediment of Indian Ocean.</title>
        <authorList>
            <person name="Liu X."/>
            <person name="Lai Q."/>
            <person name="Du Y."/>
            <person name="Sun F."/>
            <person name="Zhang X."/>
            <person name="Wang S."/>
            <person name="Shao Z."/>
        </authorList>
    </citation>
    <scope>NUCLEOTIDE SEQUENCE [LARGE SCALE GENOMIC DNA]</scope>
    <source>
        <strain evidence="10 11">PTG4-2</strain>
    </source>
</reference>
<keyword evidence="4 7" id="KW-0067">ATP-binding</keyword>
<dbReference type="GO" id="GO:0003677">
    <property type="term" value="F:DNA binding"/>
    <property type="evidence" value="ECO:0007669"/>
    <property type="project" value="UniProtKB-UniRule"/>
</dbReference>
<feature type="coiled-coil region" evidence="7">
    <location>
        <begin position="667"/>
        <end position="694"/>
    </location>
</feature>
<protein>
    <recommendedName>
        <fullName evidence="7">Chromosome partition protein Smc</fullName>
    </recommendedName>
</protein>
<feature type="region of interest" description="Disordered" evidence="8">
    <location>
        <begin position="568"/>
        <end position="593"/>
    </location>
</feature>
<dbReference type="RefSeq" id="WP_111352061.1">
    <property type="nucleotide sequence ID" value="NZ_QHHQ01000010.1"/>
</dbReference>
<evidence type="ECO:0000256" key="3">
    <source>
        <dbReference type="ARBA" id="ARBA00022741"/>
    </source>
</evidence>
<dbReference type="FunFam" id="3.40.50.300:FF:000901">
    <property type="entry name" value="Chromosome partition protein Smc"/>
    <property type="match status" value="1"/>
</dbReference>
<dbReference type="GO" id="GO:0007062">
    <property type="term" value="P:sister chromatid cohesion"/>
    <property type="evidence" value="ECO:0007669"/>
    <property type="project" value="InterPro"/>
</dbReference>
<dbReference type="Pfam" id="PF02463">
    <property type="entry name" value="SMC_N"/>
    <property type="match status" value="1"/>
</dbReference>
<dbReference type="GO" id="GO:0030261">
    <property type="term" value="P:chromosome condensation"/>
    <property type="evidence" value="ECO:0007669"/>
    <property type="project" value="InterPro"/>
</dbReference>
<evidence type="ECO:0000256" key="4">
    <source>
        <dbReference type="ARBA" id="ARBA00022840"/>
    </source>
</evidence>
<feature type="binding site" evidence="7">
    <location>
        <begin position="32"/>
        <end position="39"/>
    </location>
    <ligand>
        <name>ATP</name>
        <dbReference type="ChEBI" id="CHEBI:30616"/>
    </ligand>
</feature>
<comment type="function">
    <text evidence="7">Required for chromosome condensation and partitioning.</text>
</comment>
<evidence type="ECO:0000256" key="2">
    <source>
        <dbReference type="ARBA" id="ARBA00022490"/>
    </source>
</evidence>
<comment type="subunit">
    <text evidence="7">Homodimer.</text>
</comment>
<comment type="domain">
    <text evidence="7">Contains large globular domains required for ATP hydrolysis at each terminus and a third globular domain forming a flexible hinge near the middle of the molecule. These domains are separated by coiled-coil structures.</text>
</comment>
<keyword evidence="5 7" id="KW-0175">Coiled coil</keyword>
<dbReference type="InterPro" id="IPR024704">
    <property type="entry name" value="SMC"/>
</dbReference>
<proteinExistence type="inferred from homology"/>
<dbReference type="HAMAP" id="MF_01894">
    <property type="entry name" value="Smc_prok"/>
    <property type="match status" value="1"/>
</dbReference>
<dbReference type="AlphaFoldDB" id="A0A8B2NN07"/>
<feature type="compositionally biased region" description="Basic and acidic residues" evidence="8">
    <location>
        <begin position="796"/>
        <end position="814"/>
    </location>
</feature>
<dbReference type="Proteomes" id="UP000249590">
    <property type="component" value="Unassembled WGS sequence"/>
</dbReference>
<keyword evidence="3 7" id="KW-0547">Nucleotide-binding</keyword>
<evidence type="ECO:0000259" key="9">
    <source>
        <dbReference type="Pfam" id="PF02463"/>
    </source>
</evidence>
<dbReference type="GO" id="GO:0006260">
    <property type="term" value="P:DNA replication"/>
    <property type="evidence" value="ECO:0007669"/>
    <property type="project" value="UniProtKB-UniRule"/>
</dbReference>
<dbReference type="SUPFAM" id="SSF52540">
    <property type="entry name" value="P-loop containing nucleoside triphosphate hydrolases"/>
    <property type="match status" value="1"/>
</dbReference>
<dbReference type="PANTHER" id="PTHR43977">
    <property type="entry name" value="STRUCTURAL MAINTENANCE OF CHROMOSOMES PROTEIN 3"/>
    <property type="match status" value="1"/>
</dbReference>
<feature type="domain" description="RecF/RecN/SMC N-terminal" evidence="9">
    <location>
        <begin position="4"/>
        <end position="1186"/>
    </location>
</feature>
<comment type="caution">
    <text evidence="10">The sequence shown here is derived from an EMBL/GenBank/DDBJ whole genome shotgun (WGS) entry which is preliminary data.</text>
</comment>
<feature type="coiled-coil region" evidence="7">
    <location>
        <begin position="170"/>
        <end position="218"/>
    </location>
</feature>
<dbReference type="EMBL" id="QHHQ01000010">
    <property type="protein sequence ID" value="RAH96954.1"/>
    <property type="molecule type" value="Genomic_DNA"/>
</dbReference>
<keyword evidence="11" id="KW-1185">Reference proteome</keyword>
<comment type="subcellular location">
    <subcellularLocation>
        <location evidence="1 7">Cytoplasm</location>
    </subcellularLocation>
</comment>
<feature type="region of interest" description="Disordered" evidence="8">
    <location>
        <begin position="415"/>
        <end position="471"/>
    </location>
</feature>
<dbReference type="InterPro" id="IPR036277">
    <property type="entry name" value="SMC_hinge_sf"/>
</dbReference>
<evidence type="ECO:0000313" key="11">
    <source>
        <dbReference type="Proteomes" id="UP000249590"/>
    </source>
</evidence>
<accession>A0A8B2NN07</accession>
<name>A0A8B2NN07_9HYPH</name>
<feature type="region of interest" description="Disordered" evidence="8">
    <location>
        <begin position="352"/>
        <end position="382"/>
    </location>
</feature>
<sequence length="1203" mass="127224">MKFDRLRLIGFKSFVEPTDVLIEPGLTGVVGPNGCGKSNLVEALRWVMGESSYKSVRGSSMDDVIFAGSGRRPTRDTAEVTLFLDNQDRTAPAEINNADHLEVSRRINRGVGSDYRVNGKLVRARDVQLLFADAATGSRSPSMVRQGQVAELIAAKPTDRRNVLEEAAGISGLRARKHEAALKLNAAEQNLSRVEDVAGEVERQMETLRRQAKQAQRYRKISEEIRTLEATVHHLRWVEARAAVRDGEAALTSTAEAAKTAAATQVGTATEEAAAQHALPALREAEAAASTERQKLAAAIAALDAKDREIADKLSSLKRQAEALAADLERQDKTKGDAAAAVLRLEQEEAELTRANAGAEERIAERESAAEEAEAAADDADRAAVTATERAATVLAARASLDQSYARASAEAKKAAETVTRGEADLSRAGNSDAVARRNAAADAVRAAEEAEAEAASREAEASDAEAEAQHVEADMQRAEADAAAAVADTEAALAPTRAAEAAAREALARVLSEISGLETEAKALERLTASLGRAEDAVLDDCTVAPGYEVAFAAALGDDLEAPVSDSAPARWAATPPAGEDPPLPAGATPLAPHVSAPPALARRLAQVGLVQDGALAGALLPGQRLVTRDGALWRWDGYARAAGAPSAAAERLAQKNRLADLAHEIDALAPKREAAEAAIEAAEEEVAAAAERDTAARAALAAARQDVVEARKALAATRSALGAARNALAAQRKAVAAAKERLAGAETAAKEAEAAEGRIAATLDAARATAENAEAALIEAEAAREAASDGSAETSDRDCAKAAAQEARRRATEAANAAEQERRAAYGRARRLERLASELGDWRARLTGADSHRTDLEDRLAAILEEREALADAPTDTQEERYRLTRAAKAAEAADAAAREARATGEARERAATQAARDALAALSAAREASGRAEERTVAARNRLAEVEAALVEALDVQPAAAMGLAGLTPSSELPPRAESEKRLERLKGERERLGGVNLCAEDELTEIEARQGAMIAERDDLVAAIEKLRVGIRELNGEARQRLLASFDNVNAEFQRLFKHLFNGGEAQLVLTEAEDPLDAGLDIIARPPGKKPQVLSLLSGGEQTLTATALIFAVFLTNPAPICVLDEIDAPLDDANVERFCNLLDEMAKTTETRFLTITHNPITMARMHRLYGVTMVEKGVSQLVSVSLEAAEELRETA</sequence>
<evidence type="ECO:0000256" key="7">
    <source>
        <dbReference type="HAMAP-Rule" id="MF_01894"/>
    </source>
</evidence>
<evidence type="ECO:0000313" key="10">
    <source>
        <dbReference type="EMBL" id="RAH96954.1"/>
    </source>
</evidence>
<evidence type="ECO:0000256" key="1">
    <source>
        <dbReference type="ARBA" id="ARBA00004496"/>
    </source>
</evidence>
<dbReference type="InterPro" id="IPR003395">
    <property type="entry name" value="RecF/RecN/SMC_N"/>
</dbReference>
<feature type="compositionally biased region" description="Low complexity" evidence="8">
    <location>
        <begin position="431"/>
        <end position="445"/>
    </location>
</feature>
<dbReference type="GO" id="GO:0007059">
    <property type="term" value="P:chromosome segregation"/>
    <property type="evidence" value="ECO:0007669"/>
    <property type="project" value="UniProtKB-UniRule"/>
</dbReference>
<evidence type="ECO:0000256" key="8">
    <source>
        <dbReference type="SAM" id="MobiDB-lite"/>
    </source>
</evidence>
<dbReference type="InterPro" id="IPR027417">
    <property type="entry name" value="P-loop_NTPase"/>
</dbReference>
<dbReference type="Gene3D" id="3.40.50.300">
    <property type="entry name" value="P-loop containing nucleotide triphosphate hydrolases"/>
    <property type="match status" value="2"/>
</dbReference>
<dbReference type="CDD" id="cd03278">
    <property type="entry name" value="ABC_SMC_barmotin"/>
    <property type="match status" value="1"/>
</dbReference>
<dbReference type="SUPFAM" id="SSF75553">
    <property type="entry name" value="Smc hinge domain"/>
    <property type="match status" value="1"/>
</dbReference>
<dbReference type="InterPro" id="IPR011890">
    <property type="entry name" value="SMC_prok"/>
</dbReference>